<dbReference type="AlphaFoldDB" id="A0A0J8V7A3"/>
<dbReference type="EMBL" id="PYLZ01000021">
    <property type="protein sequence ID" value="PSW19111.1"/>
    <property type="molecule type" value="Genomic_DNA"/>
</dbReference>
<dbReference type="STRING" id="680026.AB733_20025"/>
<proteinExistence type="predicted"/>
<gene>
    <name evidence="1" type="ORF">C9I94_23865</name>
</gene>
<evidence type="ECO:0000313" key="2">
    <source>
        <dbReference type="Proteomes" id="UP000240481"/>
    </source>
</evidence>
<dbReference type="RefSeq" id="WP_048900375.1">
    <property type="nucleotide sequence ID" value="NZ_LELC01000025.1"/>
</dbReference>
<evidence type="ECO:0000313" key="1">
    <source>
        <dbReference type="EMBL" id="PSW19111.1"/>
    </source>
</evidence>
<comment type="caution">
    <text evidence="1">The sequence shown here is derived from an EMBL/GenBank/DDBJ whole genome shotgun (WGS) entry which is preliminary data.</text>
</comment>
<keyword evidence="2" id="KW-1185">Reference proteome</keyword>
<protein>
    <submittedName>
        <fullName evidence="1">Uncharacterized protein</fullName>
    </submittedName>
</protein>
<reference evidence="1 2" key="1">
    <citation type="submission" date="2018-01" db="EMBL/GenBank/DDBJ databases">
        <title>Whole genome sequencing of Histamine producing bacteria.</title>
        <authorList>
            <person name="Butler K."/>
        </authorList>
    </citation>
    <scope>NUCLEOTIDE SEQUENCE [LARGE SCALE GENOMIC DNA]</scope>
    <source>
        <strain evidence="1 2">DSM 24669</strain>
    </source>
</reference>
<dbReference type="Proteomes" id="UP000240481">
    <property type="component" value="Unassembled WGS sequence"/>
</dbReference>
<name>A0A0J8V7A3_9GAMM</name>
<organism evidence="1 2">
    <name type="scientific">Photobacterium swingsii</name>
    <dbReference type="NCBI Taxonomy" id="680026"/>
    <lineage>
        <taxon>Bacteria</taxon>
        <taxon>Pseudomonadati</taxon>
        <taxon>Pseudomonadota</taxon>
        <taxon>Gammaproteobacteria</taxon>
        <taxon>Vibrionales</taxon>
        <taxon>Vibrionaceae</taxon>
        <taxon>Photobacterium</taxon>
    </lineage>
</organism>
<accession>A0A0J8V7A3</accession>
<sequence length="61" mass="6604">MSAESLQKASAEITKTISEAGESFTNSLMGKSFKPLVSALLRYIKITNQRLTKLEGNANGQ</sequence>